<evidence type="ECO:0000313" key="1">
    <source>
        <dbReference type="EMBL" id="QDT01893.1"/>
    </source>
</evidence>
<reference evidence="1 2" key="1">
    <citation type="submission" date="2019-02" db="EMBL/GenBank/DDBJ databases">
        <title>Deep-cultivation of Planctomycetes and their phenomic and genomic characterization uncovers novel biology.</title>
        <authorList>
            <person name="Wiegand S."/>
            <person name="Jogler M."/>
            <person name="Boedeker C."/>
            <person name="Pinto D."/>
            <person name="Vollmers J."/>
            <person name="Rivas-Marin E."/>
            <person name="Kohn T."/>
            <person name="Peeters S.H."/>
            <person name="Heuer A."/>
            <person name="Rast P."/>
            <person name="Oberbeckmann S."/>
            <person name="Bunk B."/>
            <person name="Jeske O."/>
            <person name="Meyerdierks A."/>
            <person name="Storesund J.E."/>
            <person name="Kallscheuer N."/>
            <person name="Luecker S."/>
            <person name="Lage O.M."/>
            <person name="Pohl T."/>
            <person name="Merkel B.J."/>
            <person name="Hornburger P."/>
            <person name="Mueller R.-W."/>
            <person name="Bruemmer F."/>
            <person name="Labrenz M."/>
            <person name="Spormann A.M."/>
            <person name="Op den Camp H."/>
            <person name="Overmann J."/>
            <person name="Amann R."/>
            <person name="Jetten M.S.M."/>
            <person name="Mascher T."/>
            <person name="Medema M.H."/>
            <person name="Devos D.P."/>
            <person name="Kaster A.-K."/>
            <person name="Ovreas L."/>
            <person name="Rohde M."/>
            <person name="Galperin M.Y."/>
            <person name="Jogler C."/>
        </authorList>
    </citation>
    <scope>NUCLEOTIDE SEQUENCE [LARGE SCALE GENOMIC DNA]</scope>
    <source>
        <strain evidence="1 2">K22_7</strain>
    </source>
</reference>
<dbReference type="KEGG" id="rlc:K227x_02620"/>
<dbReference type="EMBL" id="CP036525">
    <property type="protein sequence ID" value="QDT01893.1"/>
    <property type="molecule type" value="Genomic_DNA"/>
</dbReference>
<evidence type="ECO:0000313" key="2">
    <source>
        <dbReference type="Proteomes" id="UP000318538"/>
    </source>
</evidence>
<name>A0A517N433_9BACT</name>
<dbReference type="RefSeq" id="WP_145167706.1">
    <property type="nucleotide sequence ID" value="NZ_CP036525.1"/>
</dbReference>
<sequence>MDQPQSSAAKTIAKDGTRRLSINAAFLRDIKDDNRELKALIDRIKPITELPQVAANHWIEIRSLLADLRDQLALHFSLEEAFGYFEEAIETAPQLSMTAVQLRGDHPRLFEEIRAIADKAQEIEADQIEKVTTFLSRLHRFQRSFETHEEAEIKLIVEAMDDDIGGGD</sequence>
<keyword evidence="2" id="KW-1185">Reference proteome</keyword>
<proteinExistence type="predicted"/>
<accession>A0A517N433</accession>
<dbReference type="AlphaFoldDB" id="A0A517N433"/>
<evidence type="ECO:0008006" key="3">
    <source>
        <dbReference type="Google" id="ProtNLM"/>
    </source>
</evidence>
<dbReference type="Proteomes" id="UP000318538">
    <property type="component" value="Chromosome"/>
</dbReference>
<gene>
    <name evidence="1" type="ORF">K227x_02620</name>
</gene>
<organism evidence="1 2">
    <name type="scientific">Rubripirellula lacrimiformis</name>
    <dbReference type="NCBI Taxonomy" id="1930273"/>
    <lineage>
        <taxon>Bacteria</taxon>
        <taxon>Pseudomonadati</taxon>
        <taxon>Planctomycetota</taxon>
        <taxon>Planctomycetia</taxon>
        <taxon>Pirellulales</taxon>
        <taxon>Pirellulaceae</taxon>
        <taxon>Rubripirellula</taxon>
    </lineage>
</organism>
<protein>
    <recommendedName>
        <fullName evidence="3">Hemerythrin-like domain-containing protein</fullName>
    </recommendedName>
</protein>
<dbReference type="OrthoDB" id="276004at2"/>